<keyword evidence="4" id="KW-1185">Reference proteome</keyword>
<reference evidence="3 4" key="1">
    <citation type="submission" date="2020-04" db="EMBL/GenBank/DDBJ databases">
        <authorList>
            <person name="Wallbank WR R."/>
            <person name="Pardo Diaz C."/>
            <person name="Kozak K."/>
            <person name="Martin S."/>
            <person name="Jiggins C."/>
            <person name="Moest M."/>
            <person name="Warren A I."/>
            <person name="Byers J.R.P. K."/>
            <person name="Montejo-Kovacevich G."/>
            <person name="Yen C E."/>
        </authorList>
    </citation>
    <scope>NUCLEOTIDE SEQUENCE [LARGE SCALE GENOMIC DNA]</scope>
</reference>
<evidence type="ECO:0000313" key="4">
    <source>
        <dbReference type="Proteomes" id="UP000494106"/>
    </source>
</evidence>
<dbReference type="Proteomes" id="UP000494106">
    <property type="component" value="Unassembled WGS sequence"/>
</dbReference>
<dbReference type="AlphaFoldDB" id="A0A8S1BA96"/>
<dbReference type="EMBL" id="CADEBC010000570">
    <property type="protein sequence ID" value="CAB3255164.1"/>
    <property type="molecule type" value="Genomic_DNA"/>
</dbReference>
<dbReference type="Pfam" id="PF03372">
    <property type="entry name" value="Exo_endo_phos"/>
    <property type="match status" value="1"/>
</dbReference>
<dbReference type="InterPro" id="IPR036691">
    <property type="entry name" value="Endo/exonu/phosph_ase_sf"/>
</dbReference>
<dbReference type="Pfam" id="PF00078">
    <property type="entry name" value="RVT_1"/>
    <property type="match status" value="1"/>
</dbReference>
<dbReference type="SUPFAM" id="SSF56219">
    <property type="entry name" value="DNase I-like"/>
    <property type="match status" value="1"/>
</dbReference>
<protein>
    <recommendedName>
        <fullName evidence="5">Reverse transcriptase domain-containing protein</fullName>
    </recommendedName>
</protein>
<gene>
    <name evidence="3" type="ORF">APLA_LOCUS14746</name>
</gene>
<evidence type="ECO:0000259" key="2">
    <source>
        <dbReference type="Pfam" id="PF03372"/>
    </source>
</evidence>
<feature type="domain" description="Endonuclease/exonuclease/phosphatase" evidence="2">
    <location>
        <begin position="16"/>
        <end position="116"/>
    </location>
</feature>
<dbReference type="InterPro" id="IPR005135">
    <property type="entry name" value="Endo/exonuclease/phosphatase"/>
</dbReference>
<accession>A0A8S1BA96</accession>
<sequence>MAKTVKRTHLKLGFLNVRSLNTGQDELQTSMQIQQPDILALNETWFQEDAVKYAPSFSGYSLKHRSRPGDRRGGGVGFYVKRGIRVHVRSHPESALEQLWLEVCLPGYKVAVGTVYRSESIISVAKAIEALAESIQCFVYCKHRIILSDFNGNMLEPQNYFTKELNTFLTQHDLEQMVKEPTRITEVSESLLDLVITDTPDRCLNISVHHNQNISDYAMIIALFDIRKPKPSPCFKSVRLFKNIDLNSFNSDLDIIPWKNISKEHDVNTMVYMFDAYISHLFDIHAPFKRIKVGNVPTPWITDVIKIMMTLRDEALARFHKTKSEAHKNYYKQLKNLVTSSLRQEKKAYFKFYVNNNSKNPKDMWRHLKSISILNDSCEPSIPDHLNNFFLDLPGNTNADLDTLQYFKNSKLNENHFELKKISEKNVIEIINTIKTKAYGHDLVNIDMIRMTLLKTLETITSIINKSIETKVFPDSWKIAVVKPIPKTRHVIQVKDLRPISILPVISKIIVRVVEKQLKPYLESNSILPLHQSGFRSGHGTATALTQVTDDILSETDAGQSTILLLLDFFRAFDCLHTRRELLLAKLIHYGISTESSCWFRSYLTNRYQQVITDDGQGNNVKSKMLPTVRGVPQGLKVLYGIREFLSEHVRKLLCWCFHLSTIVMLYMDPGFVKIPKNAFNVSKTPVYASVIKSLNGRTSPQL</sequence>
<dbReference type="OrthoDB" id="7479519at2759"/>
<dbReference type="InterPro" id="IPR000477">
    <property type="entry name" value="RT_dom"/>
</dbReference>
<dbReference type="PANTHER" id="PTHR47510:SF3">
    <property type="entry name" value="ENDO_EXONUCLEASE_PHOSPHATASE DOMAIN-CONTAINING PROTEIN"/>
    <property type="match status" value="1"/>
</dbReference>
<proteinExistence type="predicted"/>
<dbReference type="GO" id="GO:0071897">
    <property type="term" value="P:DNA biosynthetic process"/>
    <property type="evidence" value="ECO:0007669"/>
    <property type="project" value="UniProtKB-ARBA"/>
</dbReference>
<organism evidence="3 4">
    <name type="scientific">Arctia plantaginis</name>
    <name type="common">Wood tiger moth</name>
    <name type="synonym">Phalaena plantaginis</name>
    <dbReference type="NCBI Taxonomy" id="874455"/>
    <lineage>
        <taxon>Eukaryota</taxon>
        <taxon>Metazoa</taxon>
        <taxon>Ecdysozoa</taxon>
        <taxon>Arthropoda</taxon>
        <taxon>Hexapoda</taxon>
        <taxon>Insecta</taxon>
        <taxon>Pterygota</taxon>
        <taxon>Neoptera</taxon>
        <taxon>Endopterygota</taxon>
        <taxon>Lepidoptera</taxon>
        <taxon>Glossata</taxon>
        <taxon>Ditrysia</taxon>
        <taxon>Noctuoidea</taxon>
        <taxon>Erebidae</taxon>
        <taxon>Arctiinae</taxon>
        <taxon>Arctia</taxon>
    </lineage>
</organism>
<feature type="domain" description="Reverse transcriptase" evidence="1">
    <location>
        <begin position="485"/>
        <end position="638"/>
    </location>
</feature>
<evidence type="ECO:0000259" key="1">
    <source>
        <dbReference type="Pfam" id="PF00078"/>
    </source>
</evidence>
<dbReference type="PANTHER" id="PTHR47510">
    <property type="entry name" value="REVERSE TRANSCRIPTASE DOMAIN-CONTAINING PROTEIN"/>
    <property type="match status" value="1"/>
</dbReference>
<evidence type="ECO:0000313" key="3">
    <source>
        <dbReference type="EMBL" id="CAB3255164.1"/>
    </source>
</evidence>
<evidence type="ECO:0008006" key="5">
    <source>
        <dbReference type="Google" id="ProtNLM"/>
    </source>
</evidence>
<dbReference type="InterPro" id="IPR043502">
    <property type="entry name" value="DNA/RNA_pol_sf"/>
</dbReference>
<comment type="caution">
    <text evidence="3">The sequence shown here is derived from an EMBL/GenBank/DDBJ whole genome shotgun (WGS) entry which is preliminary data.</text>
</comment>
<dbReference type="SUPFAM" id="SSF56672">
    <property type="entry name" value="DNA/RNA polymerases"/>
    <property type="match status" value="1"/>
</dbReference>
<dbReference type="Gene3D" id="3.60.10.10">
    <property type="entry name" value="Endonuclease/exonuclease/phosphatase"/>
    <property type="match status" value="1"/>
</dbReference>
<name>A0A8S1BA96_ARCPL</name>
<dbReference type="GO" id="GO:0003824">
    <property type="term" value="F:catalytic activity"/>
    <property type="evidence" value="ECO:0007669"/>
    <property type="project" value="InterPro"/>
</dbReference>